<dbReference type="Proteomes" id="UP001254848">
    <property type="component" value="Unassembled WGS sequence"/>
</dbReference>
<evidence type="ECO:0000313" key="1">
    <source>
        <dbReference type="EMBL" id="MDT8901041.1"/>
    </source>
</evidence>
<name>A0ABU3NYU2_9FIRM</name>
<proteinExistence type="predicted"/>
<protein>
    <submittedName>
        <fullName evidence="1">Uncharacterized protein</fullName>
    </submittedName>
</protein>
<accession>A0ABU3NYU2</accession>
<comment type="caution">
    <text evidence="1">The sequence shown here is derived from an EMBL/GenBank/DDBJ whole genome shotgun (WGS) entry which is preliminary data.</text>
</comment>
<reference evidence="1 2" key="1">
    <citation type="submission" date="2023-07" db="EMBL/GenBank/DDBJ databases">
        <title>The novel representative of Negativicutes class, Anaeroselena agilis gen. nov. sp. nov.</title>
        <authorList>
            <person name="Prokofeva M.I."/>
            <person name="Elcheninov A.G."/>
            <person name="Klyukina A."/>
            <person name="Kublanov I.V."/>
            <person name="Frolov E.N."/>
            <person name="Podosokorskaya O.A."/>
        </authorList>
    </citation>
    <scope>NUCLEOTIDE SEQUENCE [LARGE SCALE GENOMIC DNA]</scope>
    <source>
        <strain evidence="1 2">4137-cl</strain>
    </source>
</reference>
<gene>
    <name evidence="1" type="ORF">Q4T40_07320</name>
</gene>
<dbReference type="EMBL" id="JAUOZS010000001">
    <property type="protein sequence ID" value="MDT8901041.1"/>
    <property type="molecule type" value="Genomic_DNA"/>
</dbReference>
<dbReference type="RefSeq" id="WP_413779567.1">
    <property type="nucleotide sequence ID" value="NZ_JAUOZS010000001.1"/>
</dbReference>
<keyword evidence="2" id="KW-1185">Reference proteome</keyword>
<evidence type="ECO:0000313" key="2">
    <source>
        <dbReference type="Proteomes" id="UP001254848"/>
    </source>
</evidence>
<organism evidence="1 2">
    <name type="scientific">Anaeroselena agilis</name>
    <dbReference type="NCBI Taxonomy" id="3063788"/>
    <lineage>
        <taxon>Bacteria</taxon>
        <taxon>Bacillati</taxon>
        <taxon>Bacillota</taxon>
        <taxon>Negativicutes</taxon>
        <taxon>Acetonemataceae</taxon>
        <taxon>Anaeroselena</taxon>
    </lineage>
</organism>
<sequence length="79" mass="8511">MVTCPVCAKRAVGKVGADQYYCWDCCVEFVVRGPRVTIFNVEPDGSLTLYADPSAGGVNLVMQEGGYDAQQIHARVNLG</sequence>